<dbReference type="SFLD" id="SFLDS00029">
    <property type="entry name" value="Radical_SAM"/>
    <property type="match status" value="1"/>
</dbReference>
<dbReference type="PANTHER" id="PTHR30352">
    <property type="entry name" value="PYRUVATE FORMATE-LYASE-ACTIVATING ENZYME"/>
    <property type="match status" value="1"/>
</dbReference>
<comment type="caution">
    <text evidence="8">The sequence shown here is derived from an EMBL/GenBank/DDBJ whole genome shotgun (WGS) entry which is preliminary data.</text>
</comment>
<dbReference type="OrthoDB" id="9764628at2"/>
<evidence type="ECO:0000256" key="5">
    <source>
        <dbReference type="ARBA" id="ARBA00023004"/>
    </source>
</evidence>
<dbReference type="PANTHER" id="PTHR30352:SF5">
    <property type="entry name" value="PYRUVATE FORMATE-LYASE 1-ACTIVATING ENZYME"/>
    <property type="match status" value="1"/>
</dbReference>
<evidence type="ECO:0000256" key="4">
    <source>
        <dbReference type="ARBA" id="ARBA00022723"/>
    </source>
</evidence>
<evidence type="ECO:0000256" key="2">
    <source>
        <dbReference type="ARBA" id="ARBA00022485"/>
    </source>
</evidence>
<dbReference type="InterPro" id="IPR058240">
    <property type="entry name" value="rSAM_sf"/>
</dbReference>
<sequence length="413" mass="45023">MLTALYADKNGKIYDAPGYQAVGRSGDAVALLSESDMIPLPPSAELMFLPGRSAVAGQKGAIEPIARELFAVAAILPAGYTRTVLPAFAKLPDAPHLPLFGYTAVAFKNGKLLVAAVKSDDNAKWDPRRYNGSDLAHRVAEIKRDLPNNRIVDQLANCSQTWHCLTAQNLFYRRWEAGIPASPVCNANCYGCISLQPAECCPSPQSRIEFAPTAAEIAAVGVYHLSTAPEGIISFGQGCEGEPSLAFENISQAIRTIRSQTDRGLININTNAGFSVGIRSIADAGLDTMRVSMISAIPEVYQAYYRANYQLDAVAASIDYAKSRGIYVSINLLLFPGLNDTPDEIRAWQQFIVDHQIDMIQLRNLNVDPDDFWQFMDRPAATAVGVKTFIEALRQASPKLVVGSFSRYVRCVE</sequence>
<comment type="cofactor">
    <cofactor evidence="1">
        <name>[4Fe-4S] cluster</name>
        <dbReference type="ChEBI" id="CHEBI:49883"/>
    </cofactor>
</comment>
<evidence type="ECO:0000256" key="3">
    <source>
        <dbReference type="ARBA" id="ARBA00022691"/>
    </source>
</evidence>
<evidence type="ECO:0000256" key="6">
    <source>
        <dbReference type="ARBA" id="ARBA00023014"/>
    </source>
</evidence>
<name>A0A154BQV4_ANASB</name>
<keyword evidence="4" id="KW-0479">Metal-binding</keyword>
<dbReference type="InterPro" id="IPR007197">
    <property type="entry name" value="rSAM"/>
</dbReference>
<dbReference type="GO" id="GO:0003824">
    <property type="term" value="F:catalytic activity"/>
    <property type="evidence" value="ECO:0007669"/>
    <property type="project" value="InterPro"/>
</dbReference>
<keyword evidence="3" id="KW-0949">S-adenosyl-L-methionine</keyword>
<keyword evidence="6" id="KW-0411">Iron-sulfur</keyword>
<dbReference type="AlphaFoldDB" id="A0A154BQV4"/>
<dbReference type="CDD" id="cd01335">
    <property type="entry name" value="Radical_SAM"/>
    <property type="match status" value="1"/>
</dbReference>
<dbReference type="Gene3D" id="3.20.20.70">
    <property type="entry name" value="Aldolase class I"/>
    <property type="match status" value="1"/>
</dbReference>
<dbReference type="STRING" id="1794912.AXX12_07725"/>
<dbReference type="InterPro" id="IPR013785">
    <property type="entry name" value="Aldolase_TIM"/>
</dbReference>
<reference evidence="8 9" key="1">
    <citation type="submission" date="2016-02" db="EMBL/GenBank/DDBJ databases">
        <title>Anaerosporomusa subterraneum gen. nov., sp. nov., a spore-forming obligate anaerobe isolated from saprolite.</title>
        <authorList>
            <person name="Choi J.K."/>
            <person name="Shah M."/>
            <person name="Yee N."/>
        </authorList>
    </citation>
    <scope>NUCLEOTIDE SEQUENCE [LARGE SCALE GENOMIC DNA]</scope>
    <source>
        <strain evidence="8 9">RU4</strain>
    </source>
</reference>
<dbReference type="SUPFAM" id="SSF102114">
    <property type="entry name" value="Radical SAM enzymes"/>
    <property type="match status" value="1"/>
</dbReference>
<dbReference type="Pfam" id="PF04055">
    <property type="entry name" value="Radical_SAM"/>
    <property type="match status" value="1"/>
</dbReference>
<dbReference type="InterPro" id="IPR034457">
    <property type="entry name" value="Organic_radical-activating"/>
</dbReference>
<organism evidence="8 9">
    <name type="scientific">Anaerosporomusa subterranea</name>
    <dbReference type="NCBI Taxonomy" id="1794912"/>
    <lineage>
        <taxon>Bacteria</taxon>
        <taxon>Bacillati</taxon>
        <taxon>Bacillota</taxon>
        <taxon>Negativicutes</taxon>
        <taxon>Acetonemataceae</taxon>
        <taxon>Anaerosporomusa</taxon>
    </lineage>
</organism>
<evidence type="ECO:0000313" key="9">
    <source>
        <dbReference type="Proteomes" id="UP000076268"/>
    </source>
</evidence>
<keyword evidence="9" id="KW-1185">Reference proteome</keyword>
<dbReference type="EMBL" id="LSGP01000017">
    <property type="protein sequence ID" value="KYZ76316.1"/>
    <property type="molecule type" value="Genomic_DNA"/>
</dbReference>
<keyword evidence="5" id="KW-0408">Iron</keyword>
<keyword evidence="2" id="KW-0004">4Fe-4S</keyword>
<gene>
    <name evidence="8" type="ORF">AXX12_07725</name>
</gene>
<evidence type="ECO:0000313" key="8">
    <source>
        <dbReference type="EMBL" id="KYZ76316.1"/>
    </source>
</evidence>
<protein>
    <submittedName>
        <fullName evidence="8">Radical SAM protein</fullName>
    </submittedName>
</protein>
<dbReference type="Proteomes" id="UP000076268">
    <property type="component" value="Unassembled WGS sequence"/>
</dbReference>
<dbReference type="RefSeq" id="WP_066241563.1">
    <property type="nucleotide sequence ID" value="NZ_LSGP01000017.1"/>
</dbReference>
<feature type="domain" description="Radical SAM core" evidence="7">
    <location>
        <begin position="181"/>
        <end position="342"/>
    </location>
</feature>
<dbReference type="GO" id="GO:0046872">
    <property type="term" value="F:metal ion binding"/>
    <property type="evidence" value="ECO:0007669"/>
    <property type="project" value="UniProtKB-KW"/>
</dbReference>
<evidence type="ECO:0000256" key="1">
    <source>
        <dbReference type="ARBA" id="ARBA00001966"/>
    </source>
</evidence>
<evidence type="ECO:0000259" key="7">
    <source>
        <dbReference type="Pfam" id="PF04055"/>
    </source>
</evidence>
<dbReference type="SFLD" id="SFLDG01109">
    <property type="entry name" value="Uncharacterised_Radical_SAM_Su"/>
    <property type="match status" value="1"/>
</dbReference>
<dbReference type="GO" id="GO:0051539">
    <property type="term" value="F:4 iron, 4 sulfur cluster binding"/>
    <property type="evidence" value="ECO:0007669"/>
    <property type="project" value="UniProtKB-KW"/>
</dbReference>
<proteinExistence type="predicted"/>
<accession>A0A154BQV4</accession>